<evidence type="ECO:0000313" key="2">
    <source>
        <dbReference type="EMBL" id="GBC63396.1"/>
    </source>
</evidence>
<feature type="region of interest" description="Disordered" evidence="1">
    <location>
        <begin position="1"/>
        <end position="20"/>
    </location>
</feature>
<name>A0A401G2F3_9BACT</name>
<evidence type="ECO:0008006" key="4">
    <source>
        <dbReference type="Google" id="ProtNLM"/>
    </source>
</evidence>
<dbReference type="AlphaFoldDB" id="A0A401G2F3"/>
<evidence type="ECO:0000313" key="3">
    <source>
        <dbReference type="Proteomes" id="UP000288096"/>
    </source>
</evidence>
<dbReference type="SMART" id="SM00567">
    <property type="entry name" value="EZ_HEAT"/>
    <property type="match status" value="2"/>
</dbReference>
<dbReference type="EMBL" id="BEXT01000001">
    <property type="protein sequence ID" value="GBC63396.1"/>
    <property type="molecule type" value="Genomic_DNA"/>
</dbReference>
<dbReference type="InterPro" id="IPR004155">
    <property type="entry name" value="PBS_lyase_HEAT"/>
</dbReference>
<keyword evidence="3" id="KW-1185">Reference proteome</keyword>
<reference evidence="3" key="2">
    <citation type="submission" date="2019-01" db="EMBL/GenBank/DDBJ databases">
        <title>Genome sequence of Desulfonema ishimotonii strain Tokyo 01.</title>
        <authorList>
            <person name="Fukui M."/>
        </authorList>
    </citation>
    <scope>NUCLEOTIDE SEQUENCE [LARGE SCALE GENOMIC DNA]</scope>
    <source>
        <strain evidence="3">Tokyo 01</strain>
    </source>
</reference>
<sequence>MGNRSRSDIHPAPPRPAGNDIQQATAVLTALEVAAKNFRLYPETHAVCQQGLHALVRHLNTFLNRNGALRFYLEGSRAVFRGKPLRQTGDGSLTALLSRDGIRWLEFRKGLTTDEIRIFLDILKRCRILSPESEGDIVTALWQENFSHICYEAVDVFWEIDPEAELPALLDRNRKFPLPDTGPDEQKLPPRIGDLSPDGELWRLTPTDLREIGQMVIREENWDSTADVLDLMTIILEKQRHQDDFGIILEFIAEEFQATLEQGEFDLALCLLRRLHRIRRLYGNRSAWAVPMLEHFFSLISTPPYLGVFGQANLELLDDNQLRIIRTLLCLLPPEAIRTLAPMLAETPSPRIGKLLGEVIGTLACRDMAPLEEMLACPHERVVYKLTHILGHISGEKSDALLVRLLDHPAEAIRIRAIKILLTRGRQPVAKLFYLMESPHAAVRRMVLKCLEQKRNPSAERLLLKYMTGTGLQRADSAHILACFTALGKCGSSACIPFLRQMLLGQWWHHYLGKDSPMERQGAALALMALEETEESVEILEKAARSPFPNIRAAYRKARQGVR</sequence>
<dbReference type="InterPro" id="IPR016024">
    <property type="entry name" value="ARM-type_fold"/>
</dbReference>
<reference evidence="3" key="1">
    <citation type="submission" date="2017-11" db="EMBL/GenBank/DDBJ databases">
        <authorList>
            <person name="Watanabe M."/>
            <person name="Kojima H."/>
        </authorList>
    </citation>
    <scope>NUCLEOTIDE SEQUENCE [LARGE SCALE GENOMIC DNA]</scope>
    <source>
        <strain evidence="3">Tokyo 01</strain>
    </source>
</reference>
<dbReference type="Gene3D" id="1.25.10.10">
    <property type="entry name" value="Leucine-rich Repeat Variant"/>
    <property type="match status" value="1"/>
</dbReference>
<organism evidence="2 3">
    <name type="scientific">Desulfonema ishimotonii</name>
    <dbReference type="NCBI Taxonomy" id="45657"/>
    <lineage>
        <taxon>Bacteria</taxon>
        <taxon>Pseudomonadati</taxon>
        <taxon>Thermodesulfobacteriota</taxon>
        <taxon>Desulfobacteria</taxon>
        <taxon>Desulfobacterales</taxon>
        <taxon>Desulfococcaceae</taxon>
        <taxon>Desulfonema</taxon>
    </lineage>
</organism>
<protein>
    <recommendedName>
        <fullName evidence="4">HEAT repeat domain-containing protein</fullName>
    </recommendedName>
</protein>
<dbReference type="SUPFAM" id="SSF48371">
    <property type="entry name" value="ARM repeat"/>
    <property type="match status" value="1"/>
</dbReference>
<dbReference type="InterPro" id="IPR011989">
    <property type="entry name" value="ARM-like"/>
</dbReference>
<dbReference type="RefSeq" id="WP_166405232.1">
    <property type="nucleotide sequence ID" value="NZ_BEXT01000001.1"/>
</dbReference>
<gene>
    <name evidence="2" type="ORF">DENIS_4390</name>
</gene>
<accession>A0A401G2F3</accession>
<comment type="caution">
    <text evidence="2">The sequence shown here is derived from an EMBL/GenBank/DDBJ whole genome shotgun (WGS) entry which is preliminary data.</text>
</comment>
<proteinExistence type="predicted"/>
<dbReference type="Proteomes" id="UP000288096">
    <property type="component" value="Unassembled WGS sequence"/>
</dbReference>
<evidence type="ECO:0000256" key="1">
    <source>
        <dbReference type="SAM" id="MobiDB-lite"/>
    </source>
</evidence>